<sequence>MNGQSGPQPDATDSGQDKKKKRQRLKKLQADIKQQVEFYFSDANLRKDRFLRQEIDKSEDRYVDIATVANFNRMQNLTQDQALIARALGKSEALVVSEDKTRIRRTNPIEEPKYNIDDVTVYVENLPHNVDHDMLSKAFSACGTVAYISLPRYKGTGDPKKFAFIEFSTPEGAAKACKLLNNPPRDKPDPDGHFPTTRKGRLILPEQAAVSKQQGNGKKSEKQVKQKATKRKREASKTEETSQDAEREQINKKKGRVKDDKEASASKRKRDVSEGTEEDAHDRTQLEKKTKRKSEASQDMVTKKHDQLQLRDEDKNKDKKDSRKRKHSGGDSAHERSSHGSKNHEARSHKGERSDPGSKGDRSDHSVKDEKSAKDSSTTKKAYGSETHKRKRENSNGSVDSLKVKSSLPGHHRDNKDYVEDGQDAKRRRTESEMMEEEGNKKRKKRSRSRRNKKEDGNAAPMMQLSVIPKKKWLVMKEEYLALQKASRQQMKQTLRKEWAKGTPRQELQQCEQKASIQAPPEVKSTEPGFHAGVVLKIRSEKPFESRKELREQLEQISPVAYIELNSGDTDGFVRLQSAEGAQAVLGKASKLSNDGGPVQLNLLSGQDEQNYWEKLRADRIAKLTTKKRKPKKRGVERIKDKAKRDHIMFGGDE</sequence>
<feature type="region of interest" description="Disordered" evidence="14">
    <location>
        <begin position="494"/>
        <end position="528"/>
    </location>
</feature>
<dbReference type="InterPro" id="IPR034887">
    <property type="entry name" value="LARP7_RRM1"/>
</dbReference>
<evidence type="ECO:0000256" key="9">
    <source>
        <dbReference type="ARBA" id="ARBA00023163"/>
    </source>
</evidence>
<keyword evidence="7 13" id="KW-0694">RNA-binding</keyword>
<dbReference type="InterPro" id="IPR012677">
    <property type="entry name" value="Nucleotide-bd_a/b_plait_sf"/>
</dbReference>
<dbReference type="GO" id="GO:0003723">
    <property type="term" value="F:RNA binding"/>
    <property type="evidence" value="ECO:0007669"/>
    <property type="project" value="UniProtKB-UniRule"/>
</dbReference>
<dbReference type="SUPFAM" id="SSF54928">
    <property type="entry name" value="RNA-binding domain, RBD"/>
    <property type="match status" value="1"/>
</dbReference>
<dbReference type="AlphaFoldDB" id="A0A914ADK1"/>
<dbReference type="InterPro" id="IPR002344">
    <property type="entry name" value="Lupus_La"/>
</dbReference>
<dbReference type="Gene3D" id="1.10.10.10">
    <property type="entry name" value="Winged helix-like DNA-binding domain superfamily/Winged helix DNA-binding domain"/>
    <property type="match status" value="1"/>
</dbReference>
<feature type="compositionally biased region" description="Polar residues" evidence="14">
    <location>
        <begin position="1"/>
        <end position="14"/>
    </location>
</feature>
<evidence type="ECO:0000313" key="18">
    <source>
        <dbReference type="EnsemblMetazoa" id="XP_038061566.1"/>
    </source>
</evidence>
<keyword evidence="19" id="KW-1185">Reference proteome</keyword>
<dbReference type="CDD" id="cd12290">
    <property type="entry name" value="RRM1_LARP7"/>
    <property type="match status" value="1"/>
</dbReference>
<feature type="region of interest" description="Disordered" evidence="14">
    <location>
        <begin position="1"/>
        <end position="28"/>
    </location>
</feature>
<feature type="domain" description="RRM" evidence="15">
    <location>
        <begin position="119"/>
        <end position="182"/>
    </location>
</feature>
<feature type="domain" description="HTH La-type RNA-binding" evidence="16">
    <location>
        <begin position="22"/>
        <end position="113"/>
    </location>
</feature>
<evidence type="ECO:0000256" key="12">
    <source>
        <dbReference type="ARBA" id="ARBA00029640"/>
    </source>
</evidence>
<dbReference type="Proteomes" id="UP000887568">
    <property type="component" value="Unplaced"/>
</dbReference>
<feature type="compositionally biased region" description="Basic and acidic residues" evidence="14">
    <location>
        <begin position="411"/>
        <end position="425"/>
    </location>
</feature>
<dbReference type="GeneID" id="119732206"/>
<keyword evidence="5" id="KW-0221">Differentiation</keyword>
<dbReference type="PANTHER" id="PTHR22792:SF62">
    <property type="entry name" value="LA-RELATED PROTEIN 7"/>
    <property type="match status" value="1"/>
</dbReference>
<dbReference type="OMA" id="WCSLRNK"/>
<evidence type="ECO:0000256" key="5">
    <source>
        <dbReference type="ARBA" id="ARBA00022782"/>
    </source>
</evidence>
<dbReference type="SMART" id="SM00360">
    <property type="entry name" value="RRM"/>
    <property type="match status" value="1"/>
</dbReference>
<evidence type="ECO:0000313" key="19">
    <source>
        <dbReference type="Proteomes" id="UP000887568"/>
    </source>
</evidence>
<feature type="compositionally biased region" description="Basic residues" evidence="14">
    <location>
        <begin position="441"/>
        <end position="452"/>
    </location>
</feature>
<dbReference type="GO" id="GO:0005654">
    <property type="term" value="C:nucleoplasm"/>
    <property type="evidence" value="ECO:0007669"/>
    <property type="project" value="UniProtKB-SubCell"/>
</dbReference>
<dbReference type="CDD" id="cd07323">
    <property type="entry name" value="LAM"/>
    <property type="match status" value="1"/>
</dbReference>
<dbReference type="FunFam" id="1.10.10.10:FF:000158">
    <property type="entry name" value="La ribonucleoprotein domain family member 7"/>
    <property type="match status" value="1"/>
</dbReference>
<dbReference type="PRINTS" id="PR00302">
    <property type="entry name" value="LUPUSLA"/>
</dbReference>
<evidence type="ECO:0000256" key="8">
    <source>
        <dbReference type="ARBA" id="ARBA00023015"/>
    </source>
</evidence>
<keyword evidence="11" id="KW-0539">Nucleus</keyword>
<dbReference type="InterPro" id="IPR036388">
    <property type="entry name" value="WH-like_DNA-bd_sf"/>
</dbReference>
<dbReference type="EnsemblMetazoa" id="XM_038205638.1">
    <property type="protein sequence ID" value="XP_038061566.1"/>
    <property type="gene ID" value="LOC119732206"/>
</dbReference>
<evidence type="ECO:0000256" key="2">
    <source>
        <dbReference type="ARBA" id="ARBA00008680"/>
    </source>
</evidence>
<dbReference type="OrthoDB" id="439993at2759"/>
<dbReference type="InterPro" id="IPR045180">
    <property type="entry name" value="La_dom_prot"/>
</dbReference>
<feature type="domain" description="XRRM" evidence="17">
    <location>
        <begin position="529"/>
        <end position="645"/>
    </location>
</feature>
<keyword evidence="8" id="KW-0805">Transcription regulation</keyword>
<dbReference type="InterPro" id="IPR006630">
    <property type="entry name" value="La_HTH"/>
</dbReference>
<keyword evidence="4" id="KW-0507">mRNA processing</keyword>
<dbReference type="GO" id="GO:0006397">
    <property type="term" value="P:mRNA processing"/>
    <property type="evidence" value="ECO:0007669"/>
    <property type="project" value="UniProtKB-KW"/>
</dbReference>
<evidence type="ECO:0000256" key="10">
    <source>
        <dbReference type="ARBA" id="ARBA00023187"/>
    </source>
</evidence>
<comment type="subcellular location">
    <subcellularLocation>
        <location evidence="1">Nucleus</location>
        <location evidence="1">Nucleoplasm</location>
    </subcellularLocation>
</comment>
<dbReference type="InterPro" id="IPR035979">
    <property type="entry name" value="RBD_domain_sf"/>
</dbReference>
<keyword evidence="9" id="KW-0804">Transcription</keyword>
<dbReference type="InterPro" id="IPR036390">
    <property type="entry name" value="WH_DNA-bd_sf"/>
</dbReference>
<feature type="compositionally biased region" description="Basic and acidic residues" evidence="14">
    <location>
        <begin position="328"/>
        <end position="378"/>
    </location>
</feature>
<keyword evidence="6" id="KW-0744">Spermatogenesis</keyword>
<dbReference type="InterPro" id="IPR000504">
    <property type="entry name" value="RRM_dom"/>
</dbReference>
<comment type="similarity">
    <text evidence="2">Belongs to the LARP7 family.</text>
</comment>
<evidence type="ECO:0000256" key="7">
    <source>
        <dbReference type="ARBA" id="ARBA00022884"/>
    </source>
</evidence>
<accession>A0A914ADK1</accession>
<evidence type="ECO:0000256" key="13">
    <source>
        <dbReference type="PROSITE-ProRule" id="PRU00332"/>
    </source>
</evidence>
<feature type="compositionally biased region" description="Basic and acidic residues" evidence="14">
    <location>
        <begin position="235"/>
        <end position="265"/>
    </location>
</feature>
<dbReference type="PANTHER" id="PTHR22792">
    <property type="entry name" value="LUPUS LA PROTEIN-RELATED"/>
    <property type="match status" value="1"/>
</dbReference>
<evidence type="ECO:0000256" key="3">
    <source>
        <dbReference type="ARBA" id="ARBA00015867"/>
    </source>
</evidence>
<feature type="compositionally biased region" description="Basic residues" evidence="14">
    <location>
        <begin position="18"/>
        <end position="27"/>
    </location>
</feature>
<dbReference type="CTD" id="51574"/>
<feature type="region of interest" description="Disordered" evidence="14">
    <location>
        <begin position="179"/>
        <end position="464"/>
    </location>
</feature>
<keyword evidence="10" id="KW-0508">mRNA splicing</keyword>
<dbReference type="GO" id="GO:0030154">
    <property type="term" value="P:cell differentiation"/>
    <property type="evidence" value="ECO:0007669"/>
    <property type="project" value="UniProtKB-KW"/>
</dbReference>
<reference evidence="18" key="1">
    <citation type="submission" date="2022-11" db="UniProtKB">
        <authorList>
            <consortium name="EnsemblMetazoa"/>
        </authorList>
    </citation>
    <scope>IDENTIFICATION</scope>
</reference>
<evidence type="ECO:0000256" key="4">
    <source>
        <dbReference type="ARBA" id="ARBA00022664"/>
    </source>
</evidence>
<dbReference type="SUPFAM" id="SSF46785">
    <property type="entry name" value="Winged helix' DNA-binding domain"/>
    <property type="match status" value="1"/>
</dbReference>
<dbReference type="GO" id="GO:0008380">
    <property type="term" value="P:RNA splicing"/>
    <property type="evidence" value="ECO:0007669"/>
    <property type="project" value="UniProtKB-KW"/>
</dbReference>
<dbReference type="PROSITE" id="PS50961">
    <property type="entry name" value="HTH_LA"/>
    <property type="match status" value="1"/>
</dbReference>
<evidence type="ECO:0000256" key="6">
    <source>
        <dbReference type="ARBA" id="ARBA00022871"/>
    </source>
</evidence>
<evidence type="ECO:0000256" key="11">
    <source>
        <dbReference type="ARBA" id="ARBA00023242"/>
    </source>
</evidence>
<feature type="compositionally biased region" description="Basic and acidic residues" evidence="14">
    <location>
        <begin position="278"/>
        <end position="321"/>
    </location>
</feature>
<proteinExistence type="inferred from homology"/>
<feature type="compositionally biased region" description="Polar residues" evidence="14">
    <location>
        <begin position="506"/>
        <end position="516"/>
    </location>
</feature>
<dbReference type="Pfam" id="PF00076">
    <property type="entry name" value="RRM_1"/>
    <property type="match status" value="1"/>
</dbReference>
<dbReference type="Pfam" id="PF08777">
    <property type="entry name" value="RRM_3"/>
    <property type="match status" value="1"/>
</dbReference>
<evidence type="ECO:0000259" key="17">
    <source>
        <dbReference type="PROSITE" id="PS51939"/>
    </source>
</evidence>
<protein>
    <recommendedName>
        <fullName evidence="3">La-related protein 7</fullName>
    </recommendedName>
    <alternativeName>
        <fullName evidence="12">La ribonucleoprotein domain family member 7</fullName>
    </alternativeName>
</protein>
<dbReference type="InterPro" id="IPR014886">
    <property type="entry name" value="La_xRRM"/>
</dbReference>
<dbReference type="GO" id="GO:1990904">
    <property type="term" value="C:ribonucleoprotein complex"/>
    <property type="evidence" value="ECO:0007669"/>
    <property type="project" value="UniProtKB-UniRule"/>
</dbReference>
<feature type="compositionally biased region" description="Basic residues" evidence="14">
    <location>
        <begin position="225"/>
        <end position="234"/>
    </location>
</feature>
<dbReference type="GO" id="GO:0007283">
    <property type="term" value="P:spermatogenesis"/>
    <property type="evidence" value="ECO:0007669"/>
    <property type="project" value="UniProtKB-KW"/>
</dbReference>
<dbReference type="RefSeq" id="XP_038061566.1">
    <property type="nucleotide sequence ID" value="XM_038205638.1"/>
</dbReference>
<name>A0A914ADK1_PATMI</name>
<dbReference type="PROSITE" id="PS51939">
    <property type="entry name" value="XRRM"/>
    <property type="match status" value="1"/>
</dbReference>
<evidence type="ECO:0000256" key="14">
    <source>
        <dbReference type="SAM" id="MobiDB-lite"/>
    </source>
</evidence>
<evidence type="ECO:0000259" key="15">
    <source>
        <dbReference type="PROSITE" id="PS50102"/>
    </source>
</evidence>
<evidence type="ECO:0000259" key="16">
    <source>
        <dbReference type="PROSITE" id="PS50961"/>
    </source>
</evidence>
<dbReference type="SMART" id="SM00715">
    <property type="entry name" value="LA"/>
    <property type="match status" value="1"/>
</dbReference>
<dbReference type="PROSITE" id="PS50102">
    <property type="entry name" value="RRM"/>
    <property type="match status" value="1"/>
</dbReference>
<organism evidence="18 19">
    <name type="scientific">Patiria miniata</name>
    <name type="common">Bat star</name>
    <name type="synonym">Asterina miniata</name>
    <dbReference type="NCBI Taxonomy" id="46514"/>
    <lineage>
        <taxon>Eukaryota</taxon>
        <taxon>Metazoa</taxon>
        <taxon>Echinodermata</taxon>
        <taxon>Eleutherozoa</taxon>
        <taxon>Asterozoa</taxon>
        <taxon>Asteroidea</taxon>
        <taxon>Valvatacea</taxon>
        <taxon>Valvatida</taxon>
        <taxon>Asterinidae</taxon>
        <taxon>Patiria</taxon>
    </lineage>
</organism>
<evidence type="ECO:0000256" key="1">
    <source>
        <dbReference type="ARBA" id="ARBA00004642"/>
    </source>
</evidence>
<dbReference type="Gene3D" id="3.30.70.330">
    <property type="match status" value="2"/>
</dbReference>
<dbReference type="Pfam" id="PF05383">
    <property type="entry name" value="La"/>
    <property type="match status" value="1"/>
</dbReference>